<feature type="transmembrane region" description="Helical" evidence="2">
    <location>
        <begin position="12"/>
        <end position="39"/>
    </location>
</feature>
<reference evidence="3 4" key="1">
    <citation type="submission" date="2021-01" db="EMBL/GenBank/DDBJ databases">
        <title>Whole genome shotgun sequence of Planobispora longispora NBRC 13918.</title>
        <authorList>
            <person name="Komaki H."/>
            <person name="Tamura T."/>
        </authorList>
    </citation>
    <scope>NUCLEOTIDE SEQUENCE [LARGE SCALE GENOMIC DNA]</scope>
    <source>
        <strain evidence="3 4">NBRC 13918</strain>
    </source>
</reference>
<protein>
    <submittedName>
        <fullName evidence="3">Uncharacterized protein</fullName>
    </submittedName>
</protein>
<dbReference type="Proteomes" id="UP000616724">
    <property type="component" value="Unassembled WGS sequence"/>
</dbReference>
<sequence>MRQLIGEIFTILIVFGLIGVAVLAIAAIALIVLVVLAIVTGREKGGAQTPREVDDAAAQRGGHAVPEP</sequence>
<keyword evidence="2" id="KW-0812">Transmembrane</keyword>
<dbReference type="EMBL" id="BOOH01000057">
    <property type="protein sequence ID" value="GIH80288.1"/>
    <property type="molecule type" value="Genomic_DNA"/>
</dbReference>
<feature type="region of interest" description="Disordered" evidence="1">
    <location>
        <begin position="44"/>
        <end position="68"/>
    </location>
</feature>
<keyword evidence="2" id="KW-1133">Transmembrane helix</keyword>
<organism evidence="3 4">
    <name type="scientific">Planobispora longispora</name>
    <dbReference type="NCBI Taxonomy" id="28887"/>
    <lineage>
        <taxon>Bacteria</taxon>
        <taxon>Bacillati</taxon>
        <taxon>Actinomycetota</taxon>
        <taxon>Actinomycetes</taxon>
        <taxon>Streptosporangiales</taxon>
        <taxon>Streptosporangiaceae</taxon>
        <taxon>Planobispora</taxon>
    </lineage>
</organism>
<gene>
    <name evidence="3" type="ORF">Plo01_67170</name>
</gene>
<evidence type="ECO:0000313" key="4">
    <source>
        <dbReference type="Proteomes" id="UP000616724"/>
    </source>
</evidence>
<keyword evidence="4" id="KW-1185">Reference proteome</keyword>
<evidence type="ECO:0000256" key="1">
    <source>
        <dbReference type="SAM" id="MobiDB-lite"/>
    </source>
</evidence>
<keyword evidence="2" id="KW-0472">Membrane</keyword>
<name>A0A8J3RSH3_9ACTN</name>
<evidence type="ECO:0000256" key="2">
    <source>
        <dbReference type="SAM" id="Phobius"/>
    </source>
</evidence>
<dbReference type="AlphaFoldDB" id="A0A8J3RSH3"/>
<evidence type="ECO:0000313" key="3">
    <source>
        <dbReference type="EMBL" id="GIH80288.1"/>
    </source>
</evidence>
<proteinExistence type="predicted"/>
<accession>A0A8J3RSH3</accession>
<comment type="caution">
    <text evidence="3">The sequence shown here is derived from an EMBL/GenBank/DDBJ whole genome shotgun (WGS) entry which is preliminary data.</text>
</comment>
<dbReference type="RefSeq" id="WP_203894715.1">
    <property type="nucleotide sequence ID" value="NZ_BOOH01000057.1"/>
</dbReference>